<sequence length="151" mass="16527">MSSPVNHPFALDPPNSWTIPNDLGDCPMCHEPMMHLNGTAPNPRSEYPVTMSCNLHVVGERCSSDWLINGDLCPLCEADKSKALAEKETIEMKEIERATIEKEEEEKVAAAETVNSKEDEVATAFPSLEASNGEQSVTNGTFPHVQNAIQC</sequence>
<evidence type="ECO:0000313" key="3">
    <source>
        <dbReference type="EMBL" id="KAE9980395.1"/>
    </source>
</evidence>
<dbReference type="Proteomes" id="UP000433883">
    <property type="component" value="Unassembled WGS sequence"/>
</dbReference>
<evidence type="ECO:0000313" key="2">
    <source>
        <dbReference type="EMBL" id="KAE9973017.1"/>
    </source>
</evidence>
<proteinExistence type="predicted"/>
<name>A0A8H3YX54_VENIN</name>
<comment type="caution">
    <text evidence="2">The sequence shown here is derived from an EMBL/GenBank/DDBJ whole genome shotgun (WGS) entry which is preliminary data.</text>
</comment>
<dbReference type="EMBL" id="WNWS01000104">
    <property type="protein sequence ID" value="KAE9980395.1"/>
    <property type="molecule type" value="Genomic_DNA"/>
</dbReference>
<accession>A0A8H3YX54</accession>
<gene>
    <name evidence="2" type="ORF">BLS_003795</name>
    <name evidence="3" type="ORF">EG328_000330</name>
</gene>
<dbReference type="OrthoDB" id="21204at2759"/>
<protein>
    <submittedName>
        <fullName evidence="2">Uncharacterized protein</fullName>
    </submittedName>
</protein>
<dbReference type="EMBL" id="WNWQ01000246">
    <property type="protein sequence ID" value="KAE9973017.1"/>
    <property type="molecule type" value="Genomic_DNA"/>
</dbReference>
<dbReference type="AlphaFoldDB" id="A0A8H3YX54"/>
<keyword evidence="1" id="KW-0175">Coiled coil</keyword>
<organism evidence="2 4">
    <name type="scientific">Venturia inaequalis</name>
    <name type="common">Apple scab fungus</name>
    <dbReference type="NCBI Taxonomy" id="5025"/>
    <lineage>
        <taxon>Eukaryota</taxon>
        <taxon>Fungi</taxon>
        <taxon>Dikarya</taxon>
        <taxon>Ascomycota</taxon>
        <taxon>Pezizomycotina</taxon>
        <taxon>Dothideomycetes</taxon>
        <taxon>Pleosporomycetidae</taxon>
        <taxon>Venturiales</taxon>
        <taxon>Venturiaceae</taxon>
        <taxon>Venturia</taxon>
    </lineage>
</organism>
<dbReference type="Gene3D" id="3.30.40.10">
    <property type="entry name" value="Zinc/RING finger domain, C3HC4 (zinc finger)"/>
    <property type="match status" value="1"/>
</dbReference>
<dbReference type="SUPFAM" id="SSF57850">
    <property type="entry name" value="RING/U-box"/>
    <property type="match status" value="1"/>
</dbReference>
<reference evidence="2 4" key="1">
    <citation type="submission" date="2019-11" db="EMBL/GenBank/DDBJ databases">
        <title>Venturia inaequalis Genome Resource.</title>
        <authorList>
            <person name="Lichtner F.J."/>
        </authorList>
    </citation>
    <scope>NUCLEOTIDE SEQUENCE [LARGE SCALE GENOMIC DNA]</scope>
    <source>
        <strain evidence="3 5">120213</strain>
        <strain evidence="2">Bline_iso_100314</strain>
    </source>
</reference>
<evidence type="ECO:0000256" key="1">
    <source>
        <dbReference type="SAM" id="Coils"/>
    </source>
</evidence>
<evidence type="ECO:0000313" key="4">
    <source>
        <dbReference type="Proteomes" id="UP000433883"/>
    </source>
</evidence>
<dbReference type="Proteomes" id="UP000447873">
    <property type="component" value="Unassembled WGS sequence"/>
</dbReference>
<dbReference type="InterPro" id="IPR013083">
    <property type="entry name" value="Znf_RING/FYVE/PHD"/>
</dbReference>
<feature type="coiled-coil region" evidence="1">
    <location>
        <begin position="78"/>
        <end position="120"/>
    </location>
</feature>
<evidence type="ECO:0000313" key="5">
    <source>
        <dbReference type="Proteomes" id="UP000447873"/>
    </source>
</evidence>